<dbReference type="Gene3D" id="3.10.450.50">
    <property type="match status" value="1"/>
</dbReference>
<evidence type="ECO:0000313" key="3">
    <source>
        <dbReference type="Proteomes" id="UP000718451"/>
    </source>
</evidence>
<gene>
    <name evidence="2" type="ORF">HCU67_16440</name>
</gene>
<comment type="caution">
    <text evidence="2">The sequence shown here is derived from an EMBL/GenBank/DDBJ whole genome shotgun (WGS) entry which is preliminary data.</text>
</comment>
<dbReference type="RefSeq" id="WP_168553761.1">
    <property type="nucleotide sequence ID" value="NZ_JAAWWL010000004.1"/>
</dbReference>
<organism evidence="2 3">
    <name type="scientific">Croceivirga thetidis</name>
    <dbReference type="NCBI Taxonomy" id="2721623"/>
    <lineage>
        <taxon>Bacteria</taxon>
        <taxon>Pseudomonadati</taxon>
        <taxon>Bacteroidota</taxon>
        <taxon>Flavobacteriia</taxon>
        <taxon>Flavobacteriales</taxon>
        <taxon>Flavobacteriaceae</taxon>
        <taxon>Croceivirga</taxon>
    </lineage>
</organism>
<dbReference type="InterPro" id="IPR032710">
    <property type="entry name" value="NTF2-like_dom_sf"/>
</dbReference>
<sequence>MQNRSNKELCLYYLKKYAEKDFKAMQELFAENIILRDWKIRVVGIDKALAETKKNFEEAQTITIEILSTYENLDTVAAELKILVNGTEELYVVDVITFNAEGKVISIRAYKGRGD</sequence>
<dbReference type="Pfam" id="PF12680">
    <property type="entry name" value="SnoaL_2"/>
    <property type="match status" value="1"/>
</dbReference>
<feature type="domain" description="SnoaL-like" evidence="1">
    <location>
        <begin position="13"/>
        <end position="106"/>
    </location>
</feature>
<accession>A0ABX1GVA6</accession>
<dbReference type="SUPFAM" id="SSF54427">
    <property type="entry name" value="NTF2-like"/>
    <property type="match status" value="1"/>
</dbReference>
<evidence type="ECO:0000313" key="2">
    <source>
        <dbReference type="EMBL" id="NKI33539.1"/>
    </source>
</evidence>
<protein>
    <submittedName>
        <fullName evidence="2">SnoaL-like domain-containing protein</fullName>
    </submittedName>
</protein>
<dbReference type="InterPro" id="IPR037401">
    <property type="entry name" value="SnoaL-like"/>
</dbReference>
<name>A0ABX1GVA6_9FLAO</name>
<keyword evidence="3" id="KW-1185">Reference proteome</keyword>
<dbReference type="EMBL" id="JAAWWL010000004">
    <property type="protein sequence ID" value="NKI33539.1"/>
    <property type="molecule type" value="Genomic_DNA"/>
</dbReference>
<proteinExistence type="predicted"/>
<dbReference type="Proteomes" id="UP000718451">
    <property type="component" value="Unassembled WGS sequence"/>
</dbReference>
<evidence type="ECO:0000259" key="1">
    <source>
        <dbReference type="Pfam" id="PF12680"/>
    </source>
</evidence>
<reference evidence="2 3" key="1">
    <citation type="submission" date="2020-04" db="EMBL/GenBank/DDBJ databases">
        <authorList>
            <person name="Yoon J."/>
        </authorList>
    </citation>
    <scope>NUCLEOTIDE SEQUENCE [LARGE SCALE GENOMIC DNA]</scope>
    <source>
        <strain evidence="2 3">DJ-13</strain>
    </source>
</reference>